<feature type="compositionally biased region" description="Basic and acidic residues" evidence="9">
    <location>
        <begin position="229"/>
        <end position="238"/>
    </location>
</feature>
<proteinExistence type="inferred from homology"/>
<dbReference type="SUPFAM" id="SSF103506">
    <property type="entry name" value="Mitochondrial carrier"/>
    <property type="match status" value="1"/>
</dbReference>
<dbReference type="InterPro" id="IPR018108">
    <property type="entry name" value="MCP_transmembrane"/>
</dbReference>
<evidence type="ECO:0000256" key="4">
    <source>
        <dbReference type="ARBA" id="ARBA00022692"/>
    </source>
</evidence>
<keyword evidence="4 8" id="KW-0812">Transmembrane</keyword>
<keyword evidence="6" id="KW-1133">Transmembrane helix</keyword>
<keyword evidence="7 8" id="KW-0472">Membrane</keyword>
<evidence type="ECO:0000256" key="9">
    <source>
        <dbReference type="SAM" id="MobiDB-lite"/>
    </source>
</evidence>
<evidence type="ECO:0008006" key="12">
    <source>
        <dbReference type="Google" id="ProtNLM"/>
    </source>
</evidence>
<dbReference type="InterPro" id="IPR023395">
    <property type="entry name" value="MCP_dom_sf"/>
</dbReference>
<keyword evidence="11" id="KW-1185">Reference proteome</keyword>
<feature type="region of interest" description="Disordered" evidence="9">
    <location>
        <begin position="229"/>
        <end position="254"/>
    </location>
</feature>
<organism evidence="10 11">
    <name type="scientific">Kalanchoe fedtschenkoi</name>
    <name type="common">Lavender scallops</name>
    <name type="synonym">South American air plant</name>
    <dbReference type="NCBI Taxonomy" id="63787"/>
    <lineage>
        <taxon>Eukaryota</taxon>
        <taxon>Viridiplantae</taxon>
        <taxon>Streptophyta</taxon>
        <taxon>Embryophyta</taxon>
        <taxon>Tracheophyta</taxon>
        <taxon>Spermatophyta</taxon>
        <taxon>Magnoliopsida</taxon>
        <taxon>eudicotyledons</taxon>
        <taxon>Gunneridae</taxon>
        <taxon>Pentapetalae</taxon>
        <taxon>Saxifragales</taxon>
        <taxon>Crassulaceae</taxon>
        <taxon>Kalanchoe</taxon>
    </lineage>
</organism>
<reference evidence="10" key="1">
    <citation type="submission" date="2021-01" db="UniProtKB">
        <authorList>
            <consortium name="EnsemblPlants"/>
        </authorList>
    </citation>
    <scope>IDENTIFICATION</scope>
</reference>
<keyword evidence="5" id="KW-0677">Repeat</keyword>
<name>A0A7N0TQR8_KALFE</name>
<dbReference type="GO" id="GO:0016020">
    <property type="term" value="C:membrane"/>
    <property type="evidence" value="ECO:0007669"/>
    <property type="project" value="UniProtKB-SubCell"/>
</dbReference>
<feature type="repeat" description="Solcar" evidence="8">
    <location>
        <begin position="375"/>
        <end position="459"/>
    </location>
</feature>
<evidence type="ECO:0000256" key="6">
    <source>
        <dbReference type="ARBA" id="ARBA00022989"/>
    </source>
</evidence>
<dbReference type="Gene3D" id="1.50.40.10">
    <property type="entry name" value="Mitochondrial carrier domain"/>
    <property type="match status" value="2"/>
</dbReference>
<accession>A0A7N0TQR8</accession>
<dbReference type="Proteomes" id="UP000594263">
    <property type="component" value="Unplaced"/>
</dbReference>
<dbReference type="FunFam" id="1.50.40.10:FF:000162">
    <property type="entry name" value="Mitochondrial substrate carrier protein-like"/>
    <property type="match status" value="1"/>
</dbReference>
<evidence type="ECO:0000256" key="2">
    <source>
        <dbReference type="ARBA" id="ARBA00006375"/>
    </source>
</evidence>
<comment type="subcellular location">
    <subcellularLocation>
        <location evidence="1">Membrane</location>
        <topology evidence="1">Multi-pass membrane protein</topology>
    </subcellularLocation>
</comment>
<evidence type="ECO:0000256" key="5">
    <source>
        <dbReference type="ARBA" id="ARBA00022737"/>
    </source>
</evidence>
<keyword evidence="3" id="KW-0813">Transport</keyword>
<evidence type="ECO:0000313" key="10">
    <source>
        <dbReference type="EnsemblPlants" id="Kaladp0042s0337.1.v1.1"/>
    </source>
</evidence>
<sequence>MQLVGVLFLACNQWKIEFKMARRNQQSRTERHSLKYIWDSQKGATIKLSDPVHAGNAPLASGTTKTIVETDSSPNQMLSTGQFVKVIGQIWSYASHPLSDRGSPENRDVNCADCQKDGFTGMVSGSDNSQERIVGYPHPKLQSKRDLSSVDQEVSAFGIHSGDCDSSSLPGPSSVGSLSAMEFFDKKLLPGVQISKEMRTMYEWMSRIYPHDYNMGVHFGISLQEDRNEKDHAVRKDSSSCLSSSLNGQESPVAENMVSRTTDSKSALIYQNTLSYRSSNTLLLFSRTEISSPKADCLFRAINVIEKDIQLSRTTTSSSPGLHFGSSATYTDTFQEPSGYIDVQSNRRQIHLGDEADIGGKETIISSENRSQISPVKQQHAVAGALAGICVSLCLHPVDTVKTVLQSCRIDQKSICDIGRSIVSERGFTGLYRGIASNIASSAPISAVYTFTYESVKGVLLPLFPKEYCSVAHCTAGGCASVATSFLFTPSDRIKQQMQVRSNYQNCWSALVGVIQKGGLSSLYAGWGAVLCRNVPHSIVKFYAYENLKRSMMSSLQCDKLTTFQTLACGGIAGSTAALFTTPFDVVKTRLQTQIPGSTNLYRGVFHAIQEIGKNEGLMGLYRGLAPRLLMYMTQGGLFFASYEFFKRTLGLGAS</sequence>
<dbReference type="PANTHER" id="PTHR45667">
    <property type="entry name" value="S-ADENOSYLMETHIONINE MITOCHONDRIAL CARRIER PROTEIN"/>
    <property type="match status" value="1"/>
</dbReference>
<evidence type="ECO:0000256" key="3">
    <source>
        <dbReference type="ARBA" id="ARBA00022448"/>
    </source>
</evidence>
<dbReference type="PROSITE" id="PS50920">
    <property type="entry name" value="SOLCAR"/>
    <property type="match status" value="3"/>
</dbReference>
<evidence type="ECO:0000313" key="11">
    <source>
        <dbReference type="Proteomes" id="UP000594263"/>
    </source>
</evidence>
<dbReference type="EnsemblPlants" id="Kaladp0042s0337.1.v1.1">
    <property type="protein sequence ID" value="Kaladp0042s0337.1.v1.1"/>
    <property type="gene ID" value="Kaladp0042s0337.v1.1"/>
</dbReference>
<evidence type="ECO:0000256" key="1">
    <source>
        <dbReference type="ARBA" id="ARBA00004141"/>
    </source>
</evidence>
<feature type="repeat" description="Solcar" evidence="8">
    <location>
        <begin position="561"/>
        <end position="649"/>
    </location>
</feature>
<dbReference type="Gramene" id="Kaladp0042s0337.1.v1.1">
    <property type="protein sequence ID" value="Kaladp0042s0337.1.v1.1"/>
    <property type="gene ID" value="Kaladp0042s0337.v1.1"/>
</dbReference>
<dbReference type="AlphaFoldDB" id="A0A7N0TQR8"/>
<comment type="similarity">
    <text evidence="2">Belongs to the mitochondrial carrier (TC 2.A.29) family.</text>
</comment>
<feature type="repeat" description="Solcar" evidence="8">
    <location>
        <begin position="468"/>
        <end position="551"/>
    </location>
</feature>
<dbReference type="OMA" id="FKMARRN"/>
<evidence type="ECO:0000256" key="8">
    <source>
        <dbReference type="PROSITE-ProRule" id="PRU00282"/>
    </source>
</evidence>
<protein>
    <recommendedName>
        <fullName evidence="12">Mitochondrial substrate carrier family protein</fullName>
    </recommendedName>
</protein>
<dbReference type="Pfam" id="PF00153">
    <property type="entry name" value="Mito_carr"/>
    <property type="match status" value="3"/>
</dbReference>
<evidence type="ECO:0000256" key="7">
    <source>
        <dbReference type="ARBA" id="ARBA00023136"/>
    </source>
</evidence>